<organism evidence="1 2">
    <name type="scientific">Zizania palustris</name>
    <name type="common">Northern wild rice</name>
    <dbReference type="NCBI Taxonomy" id="103762"/>
    <lineage>
        <taxon>Eukaryota</taxon>
        <taxon>Viridiplantae</taxon>
        <taxon>Streptophyta</taxon>
        <taxon>Embryophyta</taxon>
        <taxon>Tracheophyta</taxon>
        <taxon>Spermatophyta</taxon>
        <taxon>Magnoliopsida</taxon>
        <taxon>Liliopsida</taxon>
        <taxon>Poales</taxon>
        <taxon>Poaceae</taxon>
        <taxon>BOP clade</taxon>
        <taxon>Oryzoideae</taxon>
        <taxon>Oryzeae</taxon>
        <taxon>Zizaniinae</taxon>
        <taxon>Zizania</taxon>
    </lineage>
</organism>
<dbReference type="EMBL" id="JAAALK010000282">
    <property type="protein sequence ID" value="KAG8079402.1"/>
    <property type="molecule type" value="Genomic_DNA"/>
</dbReference>
<proteinExistence type="predicted"/>
<keyword evidence="2" id="KW-1185">Reference proteome</keyword>
<comment type="caution">
    <text evidence="1">The sequence shown here is derived from an EMBL/GenBank/DDBJ whole genome shotgun (WGS) entry which is preliminary data.</text>
</comment>
<gene>
    <name evidence="1" type="ORF">GUJ93_ZPchr0007g3392</name>
</gene>
<name>A0A8J5T6C6_ZIZPA</name>
<reference evidence="1" key="2">
    <citation type="submission" date="2021-02" db="EMBL/GenBank/DDBJ databases">
        <authorList>
            <person name="Kimball J.A."/>
            <person name="Haas M.W."/>
            <person name="Macchietto M."/>
            <person name="Kono T."/>
            <person name="Duquette J."/>
            <person name="Shao M."/>
        </authorList>
    </citation>
    <scope>NUCLEOTIDE SEQUENCE</scope>
    <source>
        <tissue evidence="1">Fresh leaf tissue</tissue>
    </source>
</reference>
<accession>A0A8J5T6C6</accession>
<protein>
    <submittedName>
        <fullName evidence="1">Uncharacterized protein</fullName>
    </submittedName>
</protein>
<evidence type="ECO:0000313" key="1">
    <source>
        <dbReference type="EMBL" id="KAG8079402.1"/>
    </source>
</evidence>
<dbReference type="Proteomes" id="UP000729402">
    <property type="component" value="Unassembled WGS sequence"/>
</dbReference>
<dbReference type="AlphaFoldDB" id="A0A8J5T6C6"/>
<reference evidence="1" key="1">
    <citation type="journal article" date="2021" name="bioRxiv">
        <title>Whole Genome Assembly and Annotation of Northern Wild Rice, Zizania palustris L., Supports a Whole Genome Duplication in the Zizania Genus.</title>
        <authorList>
            <person name="Haas M."/>
            <person name="Kono T."/>
            <person name="Macchietto M."/>
            <person name="Millas R."/>
            <person name="McGilp L."/>
            <person name="Shao M."/>
            <person name="Duquette J."/>
            <person name="Hirsch C.N."/>
            <person name="Kimball J."/>
        </authorList>
    </citation>
    <scope>NUCLEOTIDE SEQUENCE</scope>
    <source>
        <tissue evidence="1">Fresh leaf tissue</tissue>
    </source>
</reference>
<sequence>MFKIQTSGASSGFAECFEHGKKWNISKHAGGGVAAVDRGRTRVVGLLVLPEKTHQEQTKTLRVERHGVIDPDGAQDGKRASNGRRLACSERKAWSVVMRRQVFQTAPERTTDLNGSRRRIWMTR</sequence>
<evidence type="ECO:0000313" key="2">
    <source>
        <dbReference type="Proteomes" id="UP000729402"/>
    </source>
</evidence>